<dbReference type="InterPro" id="IPR051532">
    <property type="entry name" value="Ester_Hydrolysis_Enzymes"/>
</dbReference>
<accession>A0A8J8MBV2</accession>
<evidence type="ECO:0000313" key="2">
    <source>
        <dbReference type="EMBL" id="QUH29974.1"/>
    </source>
</evidence>
<dbReference type="AlphaFoldDB" id="A0A8J8MBV2"/>
<dbReference type="Pfam" id="PF13472">
    <property type="entry name" value="Lipase_GDSL_2"/>
    <property type="match status" value="1"/>
</dbReference>
<dbReference type="PANTHER" id="PTHR30383:SF5">
    <property type="entry name" value="SGNH HYDROLASE-TYPE ESTERASE DOMAIN-CONTAINING PROTEIN"/>
    <property type="match status" value="1"/>
</dbReference>
<organism evidence="2 3">
    <name type="scientific">Vallitalea guaymasensis</name>
    <dbReference type="NCBI Taxonomy" id="1185412"/>
    <lineage>
        <taxon>Bacteria</taxon>
        <taxon>Bacillati</taxon>
        <taxon>Bacillota</taxon>
        <taxon>Clostridia</taxon>
        <taxon>Lachnospirales</taxon>
        <taxon>Vallitaleaceae</taxon>
        <taxon>Vallitalea</taxon>
    </lineage>
</organism>
<dbReference type="EMBL" id="CP058561">
    <property type="protein sequence ID" value="QUH29974.1"/>
    <property type="molecule type" value="Genomic_DNA"/>
</dbReference>
<dbReference type="PANTHER" id="PTHR30383">
    <property type="entry name" value="THIOESTERASE 1/PROTEASE 1/LYSOPHOSPHOLIPASE L1"/>
    <property type="match status" value="1"/>
</dbReference>
<evidence type="ECO:0000259" key="1">
    <source>
        <dbReference type="Pfam" id="PF13472"/>
    </source>
</evidence>
<proteinExistence type="predicted"/>
<sequence length="229" mass="27336">MLKWIISSTFIIVALKTYNIICKIPSTWLFHHYNERVDYFRRLNKKLKPGGIVFIGDSLTEHFMVSEFYPEHYVINRGISGDTTYGVLCRLKESAFDLQPKKIFLLIGINDIGNEKELRYIINNTRVIIKKLKNRLPKTKIYVQSIYPVYKDVNNRIKKRIVGNRDNKEIQTLNRQLHRLAKRYNCTYIDMNKKLRDKRGQLKYEYTIEGLHLSPRGYERVARELEKYL</sequence>
<name>A0A8J8MBV2_9FIRM</name>
<gene>
    <name evidence="2" type="ORF">HYG85_14055</name>
</gene>
<dbReference type="InterPro" id="IPR013830">
    <property type="entry name" value="SGNH_hydro"/>
</dbReference>
<dbReference type="SUPFAM" id="SSF52266">
    <property type="entry name" value="SGNH hydrolase"/>
    <property type="match status" value="1"/>
</dbReference>
<dbReference type="KEGG" id="vgu:HYG85_14055"/>
<keyword evidence="3" id="KW-1185">Reference proteome</keyword>
<reference evidence="2 3" key="1">
    <citation type="submission" date="2020-07" db="EMBL/GenBank/DDBJ databases">
        <title>Vallitalea guaymasensis genome.</title>
        <authorList>
            <person name="Postec A."/>
        </authorList>
    </citation>
    <scope>NUCLEOTIDE SEQUENCE [LARGE SCALE GENOMIC DNA]</scope>
    <source>
        <strain evidence="2 3">Ra1766G1</strain>
    </source>
</reference>
<feature type="domain" description="SGNH hydrolase-type esterase" evidence="1">
    <location>
        <begin position="54"/>
        <end position="220"/>
    </location>
</feature>
<dbReference type="Gene3D" id="3.40.50.1110">
    <property type="entry name" value="SGNH hydrolase"/>
    <property type="match status" value="1"/>
</dbReference>
<dbReference type="RefSeq" id="WP_212690212.1">
    <property type="nucleotide sequence ID" value="NZ_CP058561.1"/>
</dbReference>
<protein>
    <submittedName>
        <fullName evidence="2">Lysophospholipase</fullName>
    </submittedName>
</protein>
<dbReference type="InterPro" id="IPR036514">
    <property type="entry name" value="SGNH_hydro_sf"/>
</dbReference>
<dbReference type="GO" id="GO:0004622">
    <property type="term" value="F:phosphatidylcholine lysophospholipase activity"/>
    <property type="evidence" value="ECO:0007669"/>
    <property type="project" value="TreeGrafter"/>
</dbReference>
<dbReference type="Proteomes" id="UP000677305">
    <property type="component" value="Chromosome"/>
</dbReference>
<evidence type="ECO:0000313" key="3">
    <source>
        <dbReference type="Proteomes" id="UP000677305"/>
    </source>
</evidence>